<comment type="similarity">
    <text evidence="3 16">Belongs to the CDP-alcohol phosphatidyltransferase class-I family.</text>
</comment>
<evidence type="ECO:0000256" key="13">
    <source>
        <dbReference type="ARBA" id="ARBA00023264"/>
    </source>
</evidence>
<evidence type="ECO:0000256" key="3">
    <source>
        <dbReference type="ARBA" id="ARBA00010441"/>
    </source>
</evidence>
<dbReference type="InterPro" id="IPR043130">
    <property type="entry name" value="CDP-OH_PTrfase_TM_dom"/>
</dbReference>
<dbReference type="NCBIfam" id="TIGR00560">
    <property type="entry name" value="pgsA"/>
    <property type="match status" value="1"/>
</dbReference>
<dbReference type="PIRSF" id="PIRSF000847">
    <property type="entry name" value="Phos_ph_gly_syn"/>
    <property type="match status" value="1"/>
</dbReference>
<dbReference type="AlphaFoldDB" id="A0A3Q8F6C9"/>
<dbReference type="EC" id="2.7.8.5" evidence="4 15"/>
<dbReference type="Pfam" id="PF01066">
    <property type="entry name" value="CDP-OH_P_transf"/>
    <property type="match status" value="1"/>
</dbReference>
<sequence>MYYHKTFFNIPIILTWLRIAMLPIICSIYYMPISSIDRDILASCAFIIASLTDWLDGWLARLLKQTSLFGEFLDPVADKLIVCSSLIILLNLERVDQFVVLIIIGREIIISSLREWMAKIGSQSITTVHKLGKIKTVFQMFAIAFLFYNKVFFGFDTIKIGTFLIIISTFLTILSMLYYIKKVWLVMNGK</sequence>
<comment type="catalytic activity">
    <reaction evidence="14">
        <text>a CDP-1,2-diacyl-sn-glycerol + sn-glycerol 3-phosphate = a 1,2-diacyl-sn-glycero-3-phospho-(1'-sn-glycero-3'-phosphate) + CMP + H(+)</text>
        <dbReference type="Rhea" id="RHEA:12593"/>
        <dbReference type="ChEBI" id="CHEBI:15378"/>
        <dbReference type="ChEBI" id="CHEBI:57597"/>
        <dbReference type="ChEBI" id="CHEBI:58332"/>
        <dbReference type="ChEBI" id="CHEBI:60110"/>
        <dbReference type="ChEBI" id="CHEBI:60377"/>
        <dbReference type="EC" id="2.7.8.5"/>
    </reaction>
</comment>
<proteinExistence type="inferred from homology"/>
<keyword evidence="12" id="KW-0594">Phospholipid biosynthesis</keyword>
<dbReference type="InterPro" id="IPR000462">
    <property type="entry name" value="CDP-OH_P_trans"/>
</dbReference>
<feature type="transmembrane region" description="Helical" evidence="17">
    <location>
        <begin position="12"/>
        <end position="34"/>
    </location>
</feature>
<gene>
    <name evidence="18" type="primary">pgsA</name>
    <name evidence="18" type="ORF">CKSOR_00183</name>
</gene>
<evidence type="ECO:0000256" key="11">
    <source>
        <dbReference type="ARBA" id="ARBA00023136"/>
    </source>
</evidence>
<evidence type="ECO:0000313" key="19">
    <source>
        <dbReference type="Proteomes" id="UP000266796"/>
    </source>
</evidence>
<evidence type="ECO:0000256" key="9">
    <source>
        <dbReference type="ARBA" id="ARBA00022989"/>
    </source>
</evidence>
<dbReference type="GO" id="GO:0046474">
    <property type="term" value="P:glycerophospholipid biosynthetic process"/>
    <property type="evidence" value="ECO:0007669"/>
    <property type="project" value="TreeGrafter"/>
</dbReference>
<evidence type="ECO:0000256" key="14">
    <source>
        <dbReference type="ARBA" id="ARBA00048586"/>
    </source>
</evidence>
<keyword evidence="19" id="KW-1185">Reference proteome</keyword>
<evidence type="ECO:0000256" key="7">
    <source>
        <dbReference type="ARBA" id="ARBA00022679"/>
    </source>
</evidence>
<evidence type="ECO:0000256" key="5">
    <source>
        <dbReference type="ARBA" id="ARBA00014944"/>
    </source>
</evidence>
<dbReference type="InterPro" id="IPR004570">
    <property type="entry name" value="Phosphatidylglycerol_P_synth"/>
</dbReference>
<evidence type="ECO:0000256" key="17">
    <source>
        <dbReference type="SAM" id="Phobius"/>
    </source>
</evidence>
<feature type="transmembrane region" description="Helical" evidence="17">
    <location>
        <begin position="161"/>
        <end position="180"/>
    </location>
</feature>
<name>A0A3Q8F6C9_9PROT</name>
<evidence type="ECO:0000256" key="12">
    <source>
        <dbReference type="ARBA" id="ARBA00023209"/>
    </source>
</evidence>
<dbReference type="GO" id="GO:0016020">
    <property type="term" value="C:membrane"/>
    <property type="evidence" value="ECO:0007669"/>
    <property type="project" value="UniProtKB-SubCell"/>
</dbReference>
<evidence type="ECO:0000313" key="18">
    <source>
        <dbReference type="EMBL" id="AWD32310.1"/>
    </source>
</evidence>
<dbReference type="GO" id="GO:0008444">
    <property type="term" value="F:CDP-diacylglycerol-glycerol-3-phosphate 3-phosphatidyltransferase activity"/>
    <property type="evidence" value="ECO:0007669"/>
    <property type="project" value="UniProtKB-UniRule"/>
</dbReference>
<accession>A0A3Q8F6C9</accession>
<feature type="transmembrane region" description="Helical" evidence="17">
    <location>
        <begin position="137"/>
        <end position="155"/>
    </location>
</feature>
<dbReference type="PANTHER" id="PTHR14269:SF62">
    <property type="entry name" value="CDP-DIACYLGLYCEROL--GLYCEROL-3-PHOSPHATE 3-PHOSPHATIDYLTRANSFERASE 1, CHLOROPLASTIC"/>
    <property type="match status" value="1"/>
</dbReference>
<dbReference type="KEGG" id="kso:CKSOR_00183"/>
<comment type="pathway">
    <text evidence="2">Phospholipid metabolism; phosphatidylglycerol biosynthesis; phosphatidylglycerol from CDP-diacylglycerol: step 1/2.</text>
</comment>
<organism evidence="18 19">
    <name type="scientific">Candidatus Kinetoplastidibacterium kentomonadis</name>
    <dbReference type="NCBI Taxonomy" id="1576550"/>
    <lineage>
        <taxon>Bacteria</taxon>
        <taxon>Pseudomonadati</taxon>
        <taxon>Pseudomonadota</taxon>
        <taxon>Betaproteobacteria</taxon>
        <taxon>Candidatus Kinetoplastidibacterium</taxon>
    </lineage>
</organism>
<keyword evidence="11 17" id="KW-0472">Membrane</keyword>
<evidence type="ECO:0000256" key="6">
    <source>
        <dbReference type="ARBA" id="ARBA00022516"/>
    </source>
</evidence>
<keyword evidence="8 17" id="KW-0812">Transmembrane</keyword>
<dbReference type="PROSITE" id="PS00379">
    <property type="entry name" value="CDP_ALCOHOL_P_TRANSF"/>
    <property type="match status" value="1"/>
</dbReference>
<keyword evidence="7 16" id="KW-0808">Transferase</keyword>
<dbReference type="OrthoDB" id="9796672at2"/>
<dbReference type="EMBL" id="CP025628">
    <property type="protein sequence ID" value="AWD32310.1"/>
    <property type="molecule type" value="Genomic_DNA"/>
</dbReference>
<reference evidence="18 19" key="1">
    <citation type="journal article" date="2018" name="Parasitology">
        <title>The reduced genome of Candidatus Kinetoplastibacterium sorsogonicusi, the endosymbiont of Kentomonas sorsogonicus (Trypanosomatidae): loss of the haem-synthesis pathway.</title>
        <authorList>
            <person name="Silva F.M."/>
            <person name="Kostygov A.Y."/>
            <person name="Spodareva V.V."/>
            <person name="Butenko A."/>
            <person name="Tossou R."/>
            <person name="Lukes J."/>
            <person name="Yurchenko V."/>
            <person name="Alves J.M.P."/>
        </authorList>
    </citation>
    <scope>NUCLEOTIDE SEQUENCE [LARGE SCALE GENOMIC DNA]</scope>
    <source>
        <strain evidence="18 19">MF-08</strain>
    </source>
</reference>
<keyword evidence="6" id="KW-0444">Lipid biosynthesis</keyword>
<comment type="subcellular location">
    <subcellularLocation>
        <location evidence="1">Membrane</location>
        <topology evidence="1">Multi-pass membrane protein</topology>
    </subcellularLocation>
</comment>
<dbReference type="PANTHER" id="PTHR14269">
    <property type="entry name" value="CDP-DIACYLGLYCEROL--GLYCEROL-3-PHOSPHATE 3-PHOSPHATIDYLTRANSFERASE-RELATED"/>
    <property type="match status" value="1"/>
</dbReference>
<evidence type="ECO:0000256" key="16">
    <source>
        <dbReference type="RuleBase" id="RU003750"/>
    </source>
</evidence>
<evidence type="ECO:0000256" key="2">
    <source>
        <dbReference type="ARBA" id="ARBA00005042"/>
    </source>
</evidence>
<keyword evidence="9 17" id="KW-1133">Transmembrane helix</keyword>
<protein>
    <recommendedName>
        <fullName evidence="5 15">CDP-diacylglycerol--glycerol-3-phosphate 3-phosphatidyltransferase</fullName>
        <ecNumber evidence="4 15">2.7.8.5</ecNumber>
    </recommendedName>
</protein>
<dbReference type="RefSeq" id="WP_108674210.1">
    <property type="nucleotide sequence ID" value="NZ_CP025628.1"/>
</dbReference>
<evidence type="ECO:0000256" key="4">
    <source>
        <dbReference type="ARBA" id="ARBA00013170"/>
    </source>
</evidence>
<evidence type="ECO:0000256" key="1">
    <source>
        <dbReference type="ARBA" id="ARBA00004141"/>
    </source>
</evidence>
<keyword evidence="10" id="KW-0443">Lipid metabolism</keyword>
<dbReference type="InterPro" id="IPR050324">
    <property type="entry name" value="CDP-alcohol_PTase-I"/>
</dbReference>
<dbReference type="Proteomes" id="UP000266796">
    <property type="component" value="Chromosome"/>
</dbReference>
<evidence type="ECO:0000256" key="8">
    <source>
        <dbReference type="ARBA" id="ARBA00022692"/>
    </source>
</evidence>
<dbReference type="InterPro" id="IPR048254">
    <property type="entry name" value="CDP_ALCOHOL_P_TRANSF_CS"/>
</dbReference>
<evidence type="ECO:0000256" key="15">
    <source>
        <dbReference type="NCBIfam" id="TIGR00560"/>
    </source>
</evidence>
<dbReference type="Gene3D" id="1.20.120.1760">
    <property type="match status" value="1"/>
</dbReference>
<evidence type="ECO:0000256" key="10">
    <source>
        <dbReference type="ARBA" id="ARBA00023098"/>
    </source>
</evidence>
<keyword evidence="13" id="KW-1208">Phospholipid metabolism</keyword>